<accession>A0ABR3GNN5</accession>
<dbReference type="Pfam" id="PF10165">
    <property type="entry name" value="Ric8"/>
    <property type="match status" value="1"/>
</dbReference>
<proteinExistence type="inferred from homology"/>
<comment type="caution">
    <text evidence="4">The sequence shown here is derived from an EMBL/GenBank/DDBJ whole genome shotgun (WGS) entry which is preliminary data.</text>
</comment>
<organism evidence="4 5">
    <name type="scientific">Discina gigas</name>
    <dbReference type="NCBI Taxonomy" id="1032678"/>
    <lineage>
        <taxon>Eukaryota</taxon>
        <taxon>Fungi</taxon>
        <taxon>Dikarya</taxon>
        <taxon>Ascomycota</taxon>
        <taxon>Pezizomycotina</taxon>
        <taxon>Pezizomycetes</taxon>
        <taxon>Pezizales</taxon>
        <taxon>Discinaceae</taxon>
        <taxon>Discina</taxon>
    </lineage>
</organism>
<dbReference type="Proteomes" id="UP001447188">
    <property type="component" value="Unassembled WGS sequence"/>
</dbReference>
<comment type="similarity">
    <text evidence="1">Belongs to the synembryn family.</text>
</comment>
<reference evidence="4 5" key="1">
    <citation type="submission" date="2024-02" db="EMBL/GenBank/DDBJ databases">
        <title>Discinaceae phylogenomics.</title>
        <authorList>
            <person name="Dirks A.C."/>
            <person name="James T.Y."/>
        </authorList>
    </citation>
    <scope>NUCLEOTIDE SEQUENCE [LARGE SCALE GENOMIC DNA]</scope>
    <source>
        <strain evidence="4 5">ACD0624</strain>
    </source>
</reference>
<name>A0ABR3GNN5_9PEZI</name>
<dbReference type="SUPFAM" id="SSF48371">
    <property type="entry name" value="ARM repeat"/>
    <property type="match status" value="1"/>
</dbReference>
<evidence type="ECO:0000256" key="3">
    <source>
        <dbReference type="ARBA" id="ARBA00023186"/>
    </source>
</evidence>
<dbReference type="EMBL" id="JBBBZM010000033">
    <property type="protein sequence ID" value="KAL0637536.1"/>
    <property type="molecule type" value="Genomic_DNA"/>
</dbReference>
<sequence>MESQLPVSAKSKPGESKLHHVQRLLDVLAQDLVNQNLTTPQRIATLEQLKIYGRDPSGSDPIFTKEGMETLCSNGFNSVDTATSQEALRCLANALLLEQETRQIFVDLGFAEKAADKLKSDSHDDEFLLARILFLTTYSTAIDLEKLLEEHNLGEWLNQAISRHAKQYSRITEDCPPSPMGEMALSETLKLIFNITHFVPSKSFHFSASIPNIFKILCRRQLPSPPLQAPVIYLINALLSLDIASCVGDIFPFRDSNLNVARLIEILDLATEVQEGKEEEFDDSGVPLLTLLRKMREAAPEHVREYMKRRLLPSEEERDKPLGKSTSLASRLLNFTASAMAPNTREHISSLLFELSDSSPEKYVHNVGYGFASGLLMTRGLQVSPSALAASGTQKLVNPITGQTLDSEELVKDPLGDMTEEEKEREAEKLFVLFERHGPLSGSIRRLLRIVWTNARMRGYRLKKTGVVDIKNPVQQALEEGRFEDLD</sequence>
<dbReference type="InterPro" id="IPR019318">
    <property type="entry name" value="Gua_nucleotide_exch_fac_Ric8"/>
</dbReference>
<dbReference type="PANTHER" id="PTHR12425">
    <property type="entry name" value="SYNEMBRYN"/>
    <property type="match status" value="1"/>
</dbReference>
<evidence type="ECO:0000256" key="1">
    <source>
        <dbReference type="ARBA" id="ARBA00009049"/>
    </source>
</evidence>
<evidence type="ECO:0000313" key="4">
    <source>
        <dbReference type="EMBL" id="KAL0637536.1"/>
    </source>
</evidence>
<keyword evidence="3" id="KW-0143">Chaperone</keyword>
<keyword evidence="2" id="KW-0344">Guanine-nucleotide releasing factor</keyword>
<keyword evidence="5" id="KW-1185">Reference proteome</keyword>
<evidence type="ECO:0000313" key="5">
    <source>
        <dbReference type="Proteomes" id="UP001447188"/>
    </source>
</evidence>
<dbReference type="InterPro" id="IPR016024">
    <property type="entry name" value="ARM-type_fold"/>
</dbReference>
<gene>
    <name evidence="4" type="ORF">Q9L58_003425</name>
</gene>
<evidence type="ECO:0000256" key="2">
    <source>
        <dbReference type="ARBA" id="ARBA00022658"/>
    </source>
</evidence>
<protein>
    <submittedName>
        <fullName evidence="4">Uncharacterized protein</fullName>
    </submittedName>
</protein>
<dbReference type="PANTHER" id="PTHR12425:SF5">
    <property type="entry name" value="SYNEMBRYN"/>
    <property type="match status" value="1"/>
</dbReference>